<proteinExistence type="predicted"/>
<dbReference type="RefSeq" id="XP_065458718.1">
    <property type="nucleotide sequence ID" value="XM_065602646.1"/>
</dbReference>
<dbReference type="EMBL" id="CP134186">
    <property type="protein sequence ID" value="WPB00849.1"/>
    <property type="molecule type" value="Genomic_DNA"/>
</dbReference>
<accession>A0ABZ0NMS3</accession>
<keyword evidence="3" id="KW-1185">Reference proteome</keyword>
<evidence type="ECO:0000313" key="2">
    <source>
        <dbReference type="EMBL" id="WPB00849.1"/>
    </source>
</evidence>
<dbReference type="Proteomes" id="UP001302367">
    <property type="component" value="Chromosome 3"/>
</dbReference>
<keyword evidence="1" id="KW-0732">Signal</keyword>
<protein>
    <submittedName>
        <fullName evidence="2">Uncharacterized protein</fullName>
    </submittedName>
</protein>
<feature type="signal peptide" evidence="1">
    <location>
        <begin position="1"/>
        <end position="22"/>
    </location>
</feature>
<evidence type="ECO:0000313" key="3">
    <source>
        <dbReference type="Proteomes" id="UP001302367"/>
    </source>
</evidence>
<dbReference type="GeneID" id="90644141"/>
<gene>
    <name evidence="2" type="ORF">RHO25_005469</name>
</gene>
<name>A0ABZ0NMS3_CERBT</name>
<organism evidence="2 3">
    <name type="scientific">Cercospora beticola</name>
    <name type="common">Sugarbeet leaf spot fungus</name>
    <dbReference type="NCBI Taxonomy" id="122368"/>
    <lineage>
        <taxon>Eukaryota</taxon>
        <taxon>Fungi</taxon>
        <taxon>Dikarya</taxon>
        <taxon>Ascomycota</taxon>
        <taxon>Pezizomycotina</taxon>
        <taxon>Dothideomycetes</taxon>
        <taxon>Dothideomycetidae</taxon>
        <taxon>Mycosphaerellales</taxon>
        <taxon>Mycosphaerellaceae</taxon>
        <taxon>Cercospora</taxon>
    </lineage>
</organism>
<feature type="chain" id="PRO_5047510607" evidence="1">
    <location>
        <begin position="23"/>
        <end position="161"/>
    </location>
</feature>
<sequence length="161" mass="18107">MRFLSSKTYLMALAATLAAIQANATTREVCLETCEAYGRSPNLDNFLQSSIPNIAVEESFQALWEKQLSDQLICNIKCFDADDAEWEEAEKACQDQPRALRWLLRTAGLETIIRQIAVVSSRAARAVAAGERLQQKWAEWWAEHEKRAGKIAESAGEDWSD</sequence>
<reference evidence="2 3" key="1">
    <citation type="submission" date="2023-09" db="EMBL/GenBank/DDBJ databases">
        <title>Complete-Gapless Cercospora beticola genome.</title>
        <authorList>
            <person name="Wyatt N.A."/>
            <person name="Spanner R.E."/>
            <person name="Bolton M.D."/>
        </authorList>
    </citation>
    <scope>NUCLEOTIDE SEQUENCE [LARGE SCALE GENOMIC DNA]</scope>
    <source>
        <strain evidence="2">Cb09-40</strain>
    </source>
</reference>
<evidence type="ECO:0000256" key="1">
    <source>
        <dbReference type="SAM" id="SignalP"/>
    </source>
</evidence>